<dbReference type="InterPro" id="IPR018712">
    <property type="entry name" value="Tle1-like_cat"/>
</dbReference>
<feature type="transmembrane region" description="Helical" evidence="1">
    <location>
        <begin position="487"/>
        <end position="506"/>
    </location>
</feature>
<dbReference type="Pfam" id="PF09994">
    <property type="entry name" value="T6SS_Tle1-like_cat"/>
    <property type="match status" value="1"/>
</dbReference>
<dbReference type="PANTHER" id="PTHR33840:SF1">
    <property type="entry name" value="TLE1 PHOSPHOLIPASE DOMAIN-CONTAINING PROTEIN"/>
    <property type="match status" value="1"/>
</dbReference>
<dbReference type="AlphaFoldDB" id="A0A451BI59"/>
<dbReference type="EMBL" id="CAADHB010000004">
    <property type="protein sequence ID" value="VFK77981.1"/>
    <property type="molecule type" value="Genomic_DNA"/>
</dbReference>
<dbReference type="PANTHER" id="PTHR33840">
    <property type="match status" value="1"/>
</dbReference>
<feature type="domain" description="T6SS Phospholipase effector Tle1-like catalytic" evidence="2">
    <location>
        <begin position="30"/>
        <end position="336"/>
    </location>
</feature>
<protein>
    <submittedName>
        <fullName evidence="3">Uncharacterized alpha/beta hydrolase domain (DUF2235)</fullName>
    </submittedName>
</protein>
<keyword evidence="3" id="KW-0378">Hydrolase</keyword>
<evidence type="ECO:0000313" key="3">
    <source>
        <dbReference type="EMBL" id="VFK77981.1"/>
    </source>
</evidence>
<sequence>MTRKNDMCVTELESDHSLPPLDDSMGHRSRNLILCSDGTGNRGGVTPNTNVRRLFHAIDRHDHKKDPTRPEQLAFYDDGVGTEELKWLKYFGGAFGWGLSRNIRELYTFLVKNYRPGDRIFLFGFSRGAFTVRSLAGMIARCGIIDPAKIEGDGGLADCVKHTYYAYKYAHFRCQNNLTEADEDLKECGINYQSNWRAKTDYGEGGVQVPIHFIGVWDTVDAVGLPVDELRDGLAGSIRLLARCFDWALRKLPVLKFSGHALQPEVRNAFHALAIDDERQTFHPLLWTQPPDPDPDPDDLTGQCVQQVWFCGMHSNVGGGYPKDQLAHVPLDWMLARAEDCDLRVHPSHREEFDHQINAHGQMHDSRSGLAVYYRYHPRNIKKLWEEAHGARKTWCSGEKEEKSENNQKMPPILVHESVLDRIERTTQDYAPVALPTKFQIVTDDNSEISFQDWLSRRKVPGPEPAWKEKRRTELQEAWKAICGGRLLYFIFLAVNLLFVLLLLRLDSGAPGIGGSGSACIDWLNGKLQWIAPEIVAEPIDALFRHPLWLGFFAGALVIIFRLRAWFRWRIRCHAQRAWCEVRPVHVGAPKPRWFSGFDWTVIIATGGLLWCYGASLQTWLAIGALILVHGLIGRFHEWIHGGIRRAWDWLRSMVRPGNRPTNGNGGDQHD</sequence>
<gene>
    <name evidence="3" type="ORF">BECKSD772D_GA0070982_100450</name>
</gene>
<keyword evidence="1" id="KW-1133">Transmembrane helix</keyword>
<accession>A0A451BI59</accession>
<dbReference type="GO" id="GO:0016787">
    <property type="term" value="F:hydrolase activity"/>
    <property type="evidence" value="ECO:0007669"/>
    <property type="project" value="UniProtKB-KW"/>
</dbReference>
<evidence type="ECO:0000259" key="2">
    <source>
        <dbReference type="Pfam" id="PF09994"/>
    </source>
</evidence>
<keyword evidence="1" id="KW-0812">Transmembrane</keyword>
<dbReference type="InterPro" id="IPR029058">
    <property type="entry name" value="AB_hydrolase_fold"/>
</dbReference>
<dbReference type="SUPFAM" id="SSF53474">
    <property type="entry name" value="alpha/beta-Hydrolases"/>
    <property type="match status" value="1"/>
</dbReference>
<name>A0A451BI59_9GAMM</name>
<organism evidence="3">
    <name type="scientific">Candidatus Kentrum sp. SD</name>
    <dbReference type="NCBI Taxonomy" id="2126332"/>
    <lineage>
        <taxon>Bacteria</taxon>
        <taxon>Pseudomonadati</taxon>
        <taxon>Pseudomonadota</taxon>
        <taxon>Gammaproteobacteria</taxon>
        <taxon>Candidatus Kentrum</taxon>
    </lineage>
</organism>
<keyword evidence="1" id="KW-0472">Membrane</keyword>
<reference evidence="3" key="1">
    <citation type="submission" date="2019-02" db="EMBL/GenBank/DDBJ databases">
        <authorList>
            <person name="Gruber-Vodicka R. H."/>
            <person name="Seah K. B. B."/>
        </authorList>
    </citation>
    <scope>NUCLEOTIDE SEQUENCE</scope>
    <source>
        <strain evidence="3">BECK_S127</strain>
    </source>
</reference>
<feature type="transmembrane region" description="Helical" evidence="1">
    <location>
        <begin position="548"/>
        <end position="567"/>
    </location>
</feature>
<evidence type="ECO:0000256" key="1">
    <source>
        <dbReference type="SAM" id="Phobius"/>
    </source>
</evidence>
<proteinExistence type="predicted"/>
<feature type="transmembrane region" description="Helical" evidence="1">
    <location>
        <begin position="617"/>
        <end position="636"/>
    </location>
</feature>